<dbReference type="InterPro" id="IPR051174">
    <property type="entry name" value="Cytochrome_c-type_ET"/>
</dbReference>
<accession>A0A454DYV8</accession>
<dbReference type="InterPro" id="IPR038266">
    <property type="entry name" value="NapC/NirT_cytc_sf"/>
</dbReference>
<evidence type="ECO:0000256" key="8">
    <source>
        <dbReference type="ARBA" id="ARBA00022982"/>
    </source>
</evidence>
<proteinExistence type="inferred from homology"/>
<evidence type="ECO:0000256" key="2">
    <source>
        <dbReference type="ARBA" id="ARBA00007395"/>
    </source>
</evidence>
<name>A0A344QXQ2_SALER</name>
<comment type="subcellular location">
    <subcellularLocation>
        <location evidence="1">Cell membrane</location>
    </subcellularLocation>
</comment>
<evidence type="ECO:0000256" key="9">
    <source>
        <dbReference type="ARBA" id="ARBA00022989"/>
    </source>
</evidence>
<dbReference type="PANTHER" id="PTHR30333:SF1">
    <property type="entry name" value="CYTOCHROME C-TYPE PROTEIN NAPC"/>
    <property type="match status" value="1"/>
</dbReference>
<protein>
    <submittedName>
        <fullName evidence="13">Cytochrome C</fullName>
    </submittedName>
</protein>
<keyword evidence="10" id="KW-0408">Iron</keyword>
<keyword evidence="8" id="KW-0249">Electron transport</keyword>
<dbReference type="GO" id="GO:0046872">
    <property type="term" value="F:metal ion binding"/>
    <property type="evidence" value="ECO:0007669"/>
    <property type="project" value="UniProtKB-KW"/>
</dbReference>
<evidence type="ECO:0000256" key="5">
    <source>
        <dbReference type="ARBA" id="ARBA00022617"/>
    </source>
</evidence>
<dbReference type="InterPro" id="IPR005126">
    <property type="entry name" value="NapC/NirT_cyt_c_N"/>
</dbReference>
<evidence type="ECO:0000256" key="6">
    <source>
        <dbReference type="ARBA" id="ARBA00022692"/>
    </source>
</evidence>
<dbReference type="AlphaFoldDB" id="A0A344QXQ2"/>
<organism evidence="13">
    <name type="scientific">Salmonella enterica subsp. salamae</name>
    <dbReference type="NCBI Taxonomy" id="59202"/>
    <lineage>
        <taxon>Bacteria</taxon>
        <taxon>Pseudomonadati</taxon>
        <taxon>Pseudomonadota</taxon>
        <taxon>Gammaproteobacteria</taxon>
        <taxon>Enterobacterales</taxon>
        <taxon>Enterobacteriaceae</taxon>
        <taxon>Salmonella</taxon>
    </lineage>
</organism>
<comment type="similarity">
    <text evidence="2">Belongs to the NapC/NirT/NrfH family.</text>
</comment>
<keyword evidence="6" id="KW-0812">Transmembrane</keyword>
<keyword evidence="3" id="KW-0813">Transport</keyword>
<keyword evidence="11" id="KW-0472">Membrane</keyword>
<dbReference type="SUPFAM" id="SSF48695">
    <property type="entry name" value="Multiheme cytochromes"/>
    <property type="match status" value="1"/>
</dbReference>
<dbReference type="GO" id="GO:0009061">
    <property type="term" value="P:anaerobic respiration"/>
    <property type="evidence" value="ECO:0007669"/>
    <property type="project" value="TreeGrafter"/>
</dbReference>
<gene>
    <name evidence="13" type="ORF">DN310_16730</name>
</gene>
<reference evidence="13" key="1">
    <citation type="submission" date="2018-06" db="EMBL/GenBank/DDBJ databases">
        <authorList>
            <person name="Ashton P.M."/>
            <person name="Dallman T."/>
            <person name="Nair S."/>
            <person name="De Pinna E."/>
            <person name="Peters T."/>
            <person name="Grant K."/>
        </authorList>
    </citation>
    <scope>NUCLEOTIDE SEQUENCE [LARGE SCALE GENOMIC DNA]</scope>
    <source>
        <strain evidence="13">275803</strain>
    </source>
</reference>
<accession>A0A344QXQ2</accession>
<dbReference type="Proteomes" id="UP000839598">
    <property type="component" value="Unassembled WGS sequence"/>
</dbReference>
<sequence>MSRTRFVILLACVTILVATGISLLGVEVVKTTGNDEFCGACHEMQPMVKTYQQDTHGGNNPHGFSAECVDCHLPHTSTVGYLISKGAQGTNDVIKKTFTDTSDINWLENRKKRESYVYDSGCLECHNQLLDKTKADNPKSLEMHKLYKDMSNTNSALKCVSCHVTVGHAGLLRGELNQTTPEYKFLKERLADETRHIK</sequence>
<dbReference type="Pfam" id="PF03264">
    <property type="entry name" value="Cytochrom_NNT"/>
    <property type="match status" value="1"/>
</dbReference>
<keyword evidence="5" id="KW-0349">Heme</keyword>
<dbReference type="PANTHER" id="PTHR30333">
    <property type="entry name" value="CYTOCHROME C-TYPE PROTEIN"/>
    <property type="match status" value="1"/>
</dbReference>
<evidence type="ECO:0000256" key="3">
    <source>
        <dbReference type="ARBA" id="ARBA00022448"/>
    </source>
</evidence>
<dbReference type="GO" id="GO:0009055">
    <property type="term" value="F:electron transfer activity"/>
    <property type="evidence" value="ECO:0007669"/>
    <property type="project" value="TreeGrafter"/>
</dbReference>
<feature type="domain" description="NapC/NirT cytochrome c N-terminal" evidence="12">
    <location>
        <begin position="7"/>
        <end position="169"/>
    </location>
</feature>
<keyword evidence="4" id="KW-1003">Cell membrane</keyword>
<dbReference type="GO" id="GO:0005886">
    <property type="term" value="C:plasma membrane"/>
    <property type="evidence" value="ECO:0007669"/>
    <property type="project" value="UniProtKB-SubCell"/>
</dbReference>
<evidence type="ECO:0000256" key="10">
    <source>
        <dbReference type="ARBA" id="ARBA00023004"/>
    </source>
</evidence>
<keyword evidence="7" id="KW-0479">Metal-binding</keyword>
<evidence type="ECO:0000256" key="1">
    <source>
        <dbReference type="ARBA" id="ARBA00004236"/>
    </source>
</evidence>
<dbReference type="EMBL" id="AAIVAV010000019">
    <property type="protein sequence ID" value="ECI4010926.1"/>
    <property type="molecule type" value="Genomic_DNA"/>
</dbReference>
<evidence type="ECO:0000256" key="4">
    <source>
        <dbReference type="ARBA" id="ARBA00022475"/>
    </source>
</evidence>
<dbReference type="Gene3D" id="1.10.3820.10">
    <property type="entry name" value="Di-heme elbow motif domain"/>
    <property type="match status" value="1"/>
</dbReference>
<keyword evidence="9" id="KW-1133">Transmembrane helix</keyword>
<evidence type="ECO:0000256" key="7">
    <source>
        <dbReference type="ARBA" id="ARBA00022723"/>
    </source>
</evidence>
<evidence type="ECO:0000313" key="13">
    <source>
        <dbReference type="EMBL" id="ECI4010926.1"/>
    </source>
</evidence>
<comment type="caution">
    <text evidence="13">The sequence shown here is derived from an EMBL/GenBank/DDBJ whole genome shotgun (WGS) entry which is preliminary data.</text>
</comment>
<dbReference type="InterPro" id="IPR036280">
    <property type="entry name" value="Multihaem_cyt_sf"/>
</dbReference>
<evidence type="ECO:0000256" key="11">
    <source>
        <dbReference type="ARBA" id="ARBA00023136"/>
    </source>
</evidence>
<evidence type="ECO:0000259" key="12">
    <source>
        <dbReference type="Pfam" id="PF03264"/>
    </source>
</evidence>